<protein>
    <submittedName>
        <fullName evidence="2">Outer membrane protein W</fullName>
    </submittedName>
</protein>
<dbReference type="GO" id="GO:0019867">
    <property type="term" value="C:outer membrane"/>
    <property type="evidence" value="ECO:0007669"/>
    <property type="project" value="InterPro"/>
</dbReference>
<feature type="signal peptide" evidence="1">
    <location>
        <begin position="1"/>
        <end position="23"/>
    </location>
</feature>
<sequence>MKAKVALPLIFTLLGITSHQAMAASAGTQIVKGGYAHVGYHSQSGELSGDLTPGGVLAEAADHGVAALTYEYFITDNWSLQLAGGYPPTVALVAKGTGSALGEVGETKTLFPALIGLYNYDVNKTVTVYGGAGINYTHYVDSKTYASYDNAFGGKSSVDIDDSFGGVVKVGFSVHLDETWLVDFAYSKYWISADATIKTATSGVGDVSRTIDLDVDPSVFSVMLGYKF</sequence>
<dbReference type="Gene3D" id="2.40.160.20">
    <property type="match status" value="1"/>
</dbReference>
<feature type="chain" id="PRO_5016829888" evidence="1">
    <location>
        <begin position="24"/>
        <end position="228"/>
    </location>
</feature>
<dbReference type="EMBL" id="UGHD01000002">
    <property type="protein sequence ID" value="STO57582.1"/>
    <property type="molecule type" value="Genomic_DNA"/>
</dbReference>
<evidence type="ECO:0000313" key="3">
    <source>
        <dbReference type="Proteomes" id="UP000254512"/>
    </source>
</evidence>
<reference evidence="2 3" key="1">
    <citation type="submission" date="2018-06" db="EMBL/GenBank/DDBJ databases">
        <authorList>
            <consortium name="Pathogen Informatics"/>
            <person name="Doyle S."/>
        </authorList>
    </citation>
    <scope>NUCLEOTIDE SEQUENCE [LARGE SCALE GENOMIC DNA]</scope>
    <source>
        <strain evidence="2 3">NCTC11645</strain>
    </source>
</reference>
<dbReference type="Proteomes" id="UP000254512">
    <property type="component" value="Unassembled WGS sequence"/>
</dbReference>
<dbReference type="STRING" id="673.AL542_16405"/>
<dbReference type="SUPFAM" id="SSF56925">
    <property type="entry name" value="OMPA-like"/>
    <property type="match status" value="1"/>
</dbReference>
<organism evidence="2 3">
    <name type="scientific">Grimontia hollisae</name>
    <name type="common">Vibrio hollisae</name>
    <dbReference type="NCBI Taxonomy" id="673"/>
    <lineage>
        <taxon>Bacteria</taxon>
        <taxon>Pseudomonadati</taxon>
        <taxon>Pseudomonadota</taxon>
        <taxon>Gammaproteobacteria</taxon>
        <taxon>Vibrionales</taxon>
        <taxon>Vibrionaceae</taxon>
        <taxon>Grimontia</taxon>
    </lineage>
</organism>
<dbReference type="PANTHER" id="PTHR36920:SF1">
    <property type="entry name" value="OUTER MEMBRANE PROTEIN W"/>
    <property type="match status" value="1"/>
</dbReference>
<evidence type="ECO:0000313" key="2">
    <source>
        <dbReference type="EMBL" id="STO57582.1"/>
    </source>
</evidence>
<dbReference type="RefSeq" id="WP_115659798.1">
    <property type="nucleotide sequence ID" value="NZ_CP046810.1"/>
</dbReference>
<dbReference type="InterPro" id="IPR011250">
    <property type="entry name" value="OMP/PagP_B-barrel"/>
</dbReference>
<gene>
    <name evidence="2" type="primary">ompW_1</name>
    <name evidence="2" type="ORF">NCTC11645_01974</name>
</gene>
<proteinExistence type="predicted"/>
<evidence type="ECO:0000256" key="1">
    <source>
        <dbReference type="SAM" id="SignalP"/>
    </source>
</evidence>
<dbReference type="GO" id="GO:0055085">
    <property type="term" value="P:transmembrane transport"/>
    <property type="evidence" value="ECO:0007669"/>
    <property type="project" value="TreeGrafter"/>
</dbReference>
<dbReference type="Pfam" id="PF03922">
    <property type="entry name" value="OmpW"/>
    <property type="match status" value="1"/>
</dbReference>
<keyword evidence="1" id="KW-0732">Signal</keyword>
<dbReference type="AlphaFoldDB" id="A0A377HPG4"/>
<accession>A0A377HPG4</accession>
<dbReference type="InterPro" id="IPR005618">
    <property type="entry name" value="OMPW"/>
</dbReference>
<dbReference type="PANTHER" id="PTHR36920">
    <property type="match status" value="1"/>
</dbReference>
<name>A0A377HPG4_GRIHO</name>